<gene>
    <name evidence="1" type="ORF">H2198_003301</name>
</gene>
<name>A0ACC3ABX6_9EURO</name>
<dbReference type="Proteomes" id="UP001172386">
    <property type="component" value="Unassembled WGS sequence"/>
</dbReference>
<proteinExistence type="predicted"/>
<reference evidence="1" key="1">
    <citation type="submission" date="2022-10" db="EMBL/GenBank/DDBJ databases">
        <title>Culturing micro-colonial fungi from biological soil crusts in the Mojave desert and describing Neophaeococcomyces mojavensis, and introducing the new genera and species Taxawa tesnikishii.</title>
        <authorList>
            <person name="Kurbessoian T."/>
            <person name="Stajich J.E."/>
        </authorList>
    </citation>
    <scope>NUCLEOTIDE SEQUENCE</scope>
    <source>
        <strain evidence="1">JES_112</strain>
    </source>
</reference>
<evidence type="ECO:0000313" key="1">
    <source>
        <dbReference type="EMBL" id="KAJ9659159.1"/>
    </source>
</evidence>
<dbReference type="EMBL" id="JAPDRQ010000043">
    <property type="protein sequence ID" value="KAJ9659159.1"/>
    <property type="molecule type" value="Genomic_DNA"/>
</dbReference>
<keyword evidence="2" id="KW-1185">Reference proteome</keyword>
<evidence type="ECO:0000313" key="2">
    <source>
        <dbReference type="Proteomes" id="UP001172386"/>
    </source>
</evidence>
<protein>
    <submittedName>
        <fullName evidence="1">Uncharacterized protein</fullName>
    </submittedName>
</protein>
<accession>A0ACC3ABX6</accession>
<comment type="caution">
    <text evidence="1">The sequence shown here is derived from an EMBL/GenBank/DDBJ whole genome shotgun (WGS) entry which is preliminary data.</text>
</comment>
<organism evidence="1 2">
    <name type="scientific">Neophaeococcomyces mojaviensis</name>
    <dbReference type="NCBI Taxonomy" id="3383035"/>
    <lineage>
        <taxon>Eukaryota</taxon>
        <taxon>Fungi</taxon>
        <taxon>Dikarya</taxon>
        <taxon>Ascomycota</taxon>
        <taxon>Pezizomycotina</taxon>
        <taxon>Eurotiomycetes</taxon>
        <taxon>Chaetothyriomycetidae</taxon>
        <taxon>Chaetothyriales</taxon>
        <taxon>Chaetothyriales incertae sedis</taxon>
        <taxon>Neophaeococcomyces</taxon>
    </lineage>
</organism>
<sequence length="628" mass="69225">MNDQDIHSIDHTSTGSTTEEGKHSRRERLKDVLNRTKTKIHKVREEHEVKKIQRQQEKEKAGHQLDDDVNDFLAAGRNSITSQTRPSIDYSSLSYDNSTTSPRPSTSDSRTQQSPRRIVVPRIDVSSSQRFPNAKDMQDERGPTQQTLSGVSSSSGRSGDFLNPEYNVRSQSSSSIASQSRKARRRGLSVGFIDAPPVVIGEGGDEAMAPPVEISRAKARARSASPQGRRPYNATVQPEARRQMPARAISDNSADAFVPKPFARVQTGFFRDPGSPTAARGTPIKTVPEESDFVPRKPNRTHTNGSDLMAKDSDQSTRFSPTKPAVSSPARDNITREFEMTLGLSPNSTAPNKHESSGEPQIFAPKPQRRPPSYDLIEAGKLAESRPPLPPRSPQQQSQPSPRPQSNRSSIGPETLHGDYQHPQRKPVPQSHVSPVSQPLYQPQQAMQQKPVQQRGLFMAKQENGISPSLQQQARQQPQYSHPPTQQRSPVVSQQETGIISNAPLKALRPIVTNKDDQYRTFADRQRVSPNVNQFSGSPSIPSSGGIQSTPMPQKGLSPQQPPRLSLELHSPLSESIGLISPSEKRDVGKNIKSEDLFESPATATEPSQSTLRFYEGVNRGNPPHGYI</sequence>